<dbReference type="VEuPathDB" id="FungiDB:MYCFIDRAFT_79518"/>
<feature type="compositionally biased region" description="Basic and acidic residues" evidence="1">
    <location>
        <begin position="327"/>
        <end position="339"/>
    </location>
</feature>
<feature type="region of interest" description="Disordered" evidence="1">
    <location>
        <begin position="436"/>
        <end position="494"/>
    </location>
</feature>
<feature type="compositionally biased region" description="Low complexity" evidence="1">
    <location>
        <begin position="689"/>
        <end position="699"/>
    </location>
</feature>
<feature type="region of interest" description="Disordered" evidence="1">
    <location>
        <begin position="65"/>
        <end position="126"/>
    </location>
</feature>
<proteinExistence type="predicted"/>
<dbReference type="KEGG" id="pfj:MYCFIDRAFT_79518"/>
<protein>
    <submittedName>
        <fullName evidence="2">Uncharacterized protein</fullName>
    </submittedName>
</protein>
<feature type="region of interest" description="Disordered" evidence="1">
    <location>
        <begin position="1"/>
        <end position="46"/>
    </location>
</feature>
<reference evidence="2 3" key="1">
    <citation type="journal article" date="2012" name="PLoS Pathog.">
        <title>Diverse lifestyles and strategies of plant pathogenesis encoded in the genomes of eighteen Dothideomycetes fungi.</title>
        <authorList>
            <person name="Ohm R.A."/>
            <person name="Feau N."/>
            <person name="Henrissat B."/>
            <person name="Schoch C.L."/>
            <person name="Horwitz B.A."/>
            <person name="Barry K.W."/>
            <person name="Condon B.J."/>
            <person name="Copeland A.C."/>
            <person name="Dhillon B."/>
            <person name="Glaser F."/>
            <person name="Hesse C.N."/>
            <person name="Kosti I."/>
            <person name="LaButti K."/>
            <person name="Lindquist E.A."/>
            <person name="Lucas S."/>
            <person name="Salamov A.A."/>
            <person name="Bradshaw R.E."/>
            <person name="Ciuffetti L."/>
            <person name="Hamelin R.C."/>
            <person name="Kema G.H.J."/>
            <person name="Lawrence C."/>
            <person name="Scott J.A."/>
            <person name="Spatafora J.W."/>
            <person name="Turgeon B.G."/>
            <person name="de Wit P.J.G.M."/>
            <person name="Zhong S."/>
            <person name="Goodwin S.B."/>
            <person name="Grigoriev I.V."/>
        </authorList>
    </citation>
    <scope>NUCLEOTIDE SEQUENCE [LARGE SCALE GENOMIC DNA]</scope>
    <source>
        <strain evidence="2 3">CIRAD86</strain>
    </source>
</reference>
<feature type="region of interest" description="Disordered" evidence="1">
    <location>
        <begin position="676"/>
        <end position="709"/>
    </location>
</feature>
<feature type="compositionally biased region" description="Polar residues" evidence="1">
    <location>
        <begin position="94"/>
        <end position="121"/>
    </location>
</feature>
<dbReference type="AlphaFoldDB" id="M3A459"/>
<dbReference type="HOGENOM" id="CLU_359396_0_0_1"/>
<dbReference type="eggNOG" id="ENOG502RP1I">
    <property type="taxonomic scope" value="Eukaryota"/>
</dbReference>
<dbReference type="EMBL" id="KB446562">
    <property type="protein sequence ID" value="EME79406.1"/>
    <property type="molecule type" value="Genomic_DNA"/>
</dbReference>
<feature type="compositionally biased region" description="Polar residues" evidence="1">
    <location>
        <begin position="361"/>
        <end position="377"/>
    </location>
</feature>
<organism evidence="2 3">
    <name type="scientific">Pseudocercospora fijiensis (strain CIRAD86)</name>
    <name type="common">Black leaf streak disease fungus</name>
    <name type="synonym">Mycosphaerella fijiensis</name>
    <dbReference type="NCBI Taxonomy" id="383855"/>
    <lineage>
        <taxon>Eukaryota</taxon>
        <taxon>Fungi</taxon>
        <taxon>Dikarya</taxon>
        <taxon>Ascomycota</taxon>
        <taxon>Pezizomycotina</taxon>
        <taxon>Dothideomycetes</taxon>
        <taxon>Dothideomycetidae</taxon>
        <taxon>Mycosphaerellales</taxon>
        <taxon>Mycosphaerellaceae</taxon>
        <taxon>Pseudocercospora</taxon>
    </lineage>
</organism>
<feature type="region of interest" description="Disordered" evidence="1">
    <location>
        <begin position="511"/>
        <end position="616"/>
    </location>
</feature>
<dbReference type="OrthoDB" id="3919589at2759"/>
<feature type="compositionally biased region" description="Basic and acidic residues" evidence="1">
    <location>
        <begin position="700"/>
        <end position="709"/>
    </location>
</feature>
<evidence type="ECO:0000256" key="1">
    <source>
        <dbReference type="SAM" id="MobiDB-lite"/>
    </source>
</evidence>
<gene>
    <name evidence="2" type="ORF">MYCFIDRAFT_79518</name>
</gene>
<evidence type="ECO:0000313" key="2">
    <source>
        <dbReference type="EMBL" id="EME79406.1"/>
    </source>
</evidence>
<sequence length="709" mass="76975">MYVDARPASTFKPNPAWNMPSGLLKQPPSGNSGSPSPTTTNQYPKLPSAASFQFSFSTENQAVPSFQAFLRQTPPLEHDPNKPLPPTPVRKDSTTSANTSIGRRSSSVYSRTPSQWATDSNRSWRTEDLDDDFPLAHHRPIAYSISTPDLLSRISGQLLEPRVFSPLINTPSPTLSAVTDPTSPTHSRPVTTLLPPAVIPPIGSKRKIETVSLEKAKEARDAPGAVRLLPEELRAQTVERGRLHGHVRMATLEALGGVHTPVAPPLFTVATLVDNQGRQRLLSTPLATPSVSTSHQEFPFPAPSKAPYENSFHVGTGPVRSMVPPVAEERRQSTEDRQHAALVDDAERGRRQERGRRSRQYTNESPKAARSSSSVGTYQFDREGEPRNLVDQCNALLAQQYRPSESPNYDSDDSISTHMKMVPQPLFMALNAATSIPIPRTPGSPTQARKHKDRKNSRESQFYPHVMRRASSKKSELEKTKASIDGNAGTAQLPGLKLLPPEIVAAQPKTAVKTPDVTPMSPLGSNPVKSSLHKKSPSNGSSEKSKKTIYERVKGVTRHGRRRSSDIRGASPVSSKASPTSPHLYPSPVKSHDMSLGGADFDDARSPPLTPSRTKVSHVALPARALDGSKAGLSDDGEESLNSRRPSLFGTFQARWSENKAQRRRLQLKKLIAVVPNIGGPTGGDGREGASASASATGGKKMDGDQQWM</sequence>
<feature type="compositionally biased region" description="Polar residues" evidence="1">
    <location>
        <begin position="287"/>
        <end position="296"/>
    </location>
</feature>
<dbReference type="GeneID" id="19341598"/>
<feature type="compositionally biased region" description="Basic and acidic residues" evidence="1">
    <location>
        <begin position="473"/>
        <end position="482"/>
    </location>
</feature>
<feature type="compositionally biased region" description="Basic and acidic residues" evidence="1">
    <location>
        <begin position="543"/>
        <end position="554"/>
    </location>
</feature>
<feature type="compositionally biased region" description="Polar residues" evidence="1">
    <location>
        <begin position="572"/>
        <end position="581"/>
    </location>
</feature>
<evidence type="ECO:0000313" key="3">
    <source>
        <dbReference type="Proteomes" id="UP000016932"/>
    </source>
</evidence>
<accession>M3A459</accession>
<keyword evidence="3" id="KW-1185">Reference proteome</keyword>
<feature type="region of interest" description="Disordered" evidence="1">
    <location>
        <begin position="287"/>
        <end position="380"/>
    </location>
</feature>
<name>M3A459_PSEFD</name>
<feature type="compositionally biased region" description="Low complexity" evidence="1">
    <location>
        <begin position="27"/>
        <end position="41"/>
    </location>
</feature>
<dbReference type="RefSeq" id="XP_007930125.1">
    <property type="nucleotide sequence ID" value="XM_007931934.1"/>
</dbReference>
<dbReference type="Proteomes" id="UP000016932">
    <property type="component" value="Unassembled WGS sequence"/>
</dbReference>